<sequence length="488" mass="55192">MFLISTFFVLEFHLAMSMTLRVIVHDSDIRKVVLEETPADADADALKQVLQKKLQLAYPFNLQYEDPFFNNALCNISDINDLPERATVKIIPLDTSPSSSQADTIILSGSDTSEQLSVERQIVWPDEIPKFSVNVEYLLRQGNLAFMKDGTTADVGRDIKHDILEGLAGAIYTFRAYPSDEDFTQVAKSKMRKSGCSDVAIGEKRGAMKATKHQGIKKPRRSELNFLPNFPNGENEESQECTRIELVEEMKRRPLNMSLIGQKMDSTFALRRKEIVHSEPLVSDILEKWPALFLESQIFAEFSRISGRNLRSEFYTALDTHSARLIEIFKKRGGNQGKKLDEILQQVYSKPSDVTVVRSAVLQGLPVLLGDESEDFFRMCFDLDVEADFSGVDVGLLTIFCEDMPARCPNDLNVDAKRAIILEEKVVMDDVPTLPHAVCLLFALIYALNLDYPKTMSNTFEFVQRVMLSLGAKNLKPKLQTLKNQLFR</sequence>
<name>A0AC58G1A8_DANRE</name>
<dbReference type="RefSeq" id="XP_073763488.1">
    <property type="nucleotide sequence ID" value="XM_073907387.1"/>
</dbReference>
<gene>
    <name evidence="2" type="primary">LOC141375147</name>
</gene>
<keyword evidence="1" id="KW-1185">Reference proteome</keyword>
<protein>
    <submittedName>
        <fullName evidence="2">Uncharacterized protein</fullName>
    </submittedName>
</protein>
<organism evidence="1 2">
    <name type="scientific">Danio rerio</name>
    <name type="common">Zebrafish</name>
    <name type="synonym">Brachydanio rerio</name>
    <dbReference type="NCBI Taxonomy" id="7955"/>
    <lineage>
        <taxon>Eukaryota</taxon>
        <taxon>Metazoa</taxon>
        <taxon>Chordata</taxon>
        <taxon>Craniata</taxon>
        <taxon>Vertebrata</taxon>
        <taxon>Euteleostomi</taxon>
        <taxon>Actinopterygii</taxon>
        <taxon>Neopterygii</taxon>
        <taxon>Teleostei</taxon>
        <taxon>Ostariophysi</taxon>
        <taxon>Cypriniformes</taxon>
        <taxon>Danionidae</taxon>
        <taxon>Danioninae</taxon>
        <taxon>Danio</taxon>
    </lineage>
</organism>
<reference evidence="2" key="1">
    <citation type="submission" date="2025-08" db="UniProtKB">
        <authorList>
            <consortium name="RefSeq"/>
        </authorList>
    </citation>
    <scope>IDENTIFICATION</scope>
    <source>
        <strain evidence="2">Tuebingen</strain>
        <tissue evidence="2">Fibroblasts and whole tissue</tissue>
    </source>
</reference>
<dbReference type="Proteomes" id="UP000000437">
    <property type="component" value="Chromosome 7"/>
</dbReference>
<evidence type="ECO:0000313" key="2">
    <source>
        <dbReference type="RefSeq" id="XP_073763488.1"/>
    </source>
</evidence>
<accession>A0AC58G1A8</accession>
<evidence type="ECO:0000313" key="1">
    <source>
        <dbReference type="Proteomes" id="UP000000437"/>
    </source>
</evidence>
<proteinExistence type="predicted"/>